<evidence type="ECO:0008006" key="3">
    <source>
        <dbReference type="Google" id="ProtNLM"/>
    </source>
</evidence>
<gene>
    <name evidence="1" type="ORF">AC230_21465</name>
</gene>
<organism evidence="1 2">
    <name type="scientific">Streptomyces caatingaensis</name>
    <dbReference type="NCBI Taxonomy" id="1678637"/>
    <lineage>
        <taxon>Bacteria</taxon>
        <taxon>Bacillati</taxon>
        <taxon>Actinomycetota</taxon>
        <taxon>Actinomycetes</taxon>
        <taxon>Kitasatosporales</taxon>
        <taxon>Streptomycetaceae</taxon>
        <taxon>Streptomyces</taxon>
    </lineage>
</organism>
<dbReference type="AlphaFoldDB" id="A0A0K9XBP3"/>
<sequence length="142" mass="15464">MPVPPDTGYRPTDEEVAGVHAWFAAYDAAAGRRDVEAMADLAVFPLNLVSDRSDGQGASAQWDRERFVATMSRVMGDGDEDITFESTRTPVFLGPSIVVVFTDSVMTAGGGTQRLRYADVLVRRGDSWAFQTMLQGGWGDQL</sequence>
<comment type="caution">
    <text evidence="1">The sequence shown here is derived from an EMBL/GenBank/DDBJ whole genome shotgun (WGS) entry which is preliminary data.</text>
</comment>
<keyword evidence="2" id="KW-1185">Reference proteome</keyword>
<evidence type="ECO:0000313" key="2">
    <source>
        <dbReference type="Proteomes" id="UP000037288"/>
    </source>
</evidence>
<dbReference type="Gene3D" id="3.10.450.50">
    <property type="match status" value="1"/>
</dbReference>
<dbReference type="RefSeq" id="WP_049717927.1">
    <property type="nucleotide sequence ID" value="NZ_LFXA01000014.1"/>
</dbReference>
<proteinExistence type="predicted"/>
<reference evidence="2" key="1">
    <citation type="submission" date="2015-07" db="EMBL/GenBank/DDBJ databases">
        <title>Draft genome sequence of Streptomyces sp. CMAA 1322, a bacterium isolated from Caatinga biome, from dry forest semiarid of Brazil.</title>
        <authorList>
            <person name="Santos S.N."/>
            <person name="Gacesa R."/>
            <person name="Taketani R.G."/>
            <person name="Long P.F."/>
            <person name="Melo I.S."/>
        </authorList>
    </citation>
    <scope>NUCLEOTIDE SEQUENCE [LARGE SCALE GENOMIC DNA]</scope>
    <source>
        <strain evidence="2">CMAA 1322</strain>
    </source>
</reference>
<dbReference type="PATRIC" id="fig|1678637.3.peg.4605"/>
<dbReference type="EMBL" id="LFXA01000014">
    <property type="protein sequence ID" value="KNB50526.1"/>
    <property type="molecule type" value="Genomic_DNA"/>
</dbReference>
<dbReference type="OrthoDB" id="4186450at2"/>
<dbReference type="Proteomes" id="UP000037288">
    <property type="component" value="Unassembled WGS sequence"/>
</dbReference>
<dbReference type="STRING" id="1678637.AC230_21465"/>
<dbReference type="InterPro" id="IPR032710">
    <property type="entry name" value="NTF2-like_dom_sf"/>
</dbReference>
<evidence type="ECO:0000313" key="1">
    <source>
        <dbReference type="EMBL" id="KNB50526.1"/>
    </source>
</evidence>
<accession>A0A0K9XBP3</accession>
<name>A0A0K9XBP3_9ACTN</name>
<protein>
    <recommendedName>
        <fullName evidence="3">DUF4440 domain-containing protein</fullName>
    </recommendedName>
</protein>
<dbReference type="SUPFAM" id="SSF54427">
    <property type="entry name" value="NTF2-like"/>
    <property type="match status" value="1"/>
</dbReference>